<dbReference type="PANTHER" id="PTHR31462:SF5">
    <property type="entry name" value="ENDOSOMAL_LYSOSOMAL PROTON CHANNEL TMEM175"/>
    <property type="match status" value="1"/>
</dbReference>
<dbReference type="GO" id="GO:0015252">
    <property type="term" value="F:proton channel activity"/>
    <property type="evidence" value="ECO:0007669"/>
    <property type="project" value="InterPro"/>
</dbReference>
<keyword evidence="3" id="KW-0813">Transport</keyword>
<evidence type="ECO:0000256" key="12">
    <source>
        <dbReference type="ARBA" id="ARBA00034430"/>
    </source>
</evidence>
<dbReference type="STRING" id="797209.GCA_000376445_00988"/>
<evidence type="ECO:0000313" key="17">
    <source>
        <dbReference type="Proteomes" id="UP000184203"/>
    </source>
</evidence>
<dbReference type="Proteomes" id="UP000003751">
    <property type="component" value="Unassembled WGS sequence"/>
</dbReference>
<protein>
    <submittedName>
        <fullName evidence="15">Uncharacterized membrane protein</fullName>
    </submittedName>
</protein>
<accession>E7QQ02</accession>
<evidence type="ECO:0000256" key="10">
    <source>
        <dbReference type="ARBA" id="ARBA00023136"/>
    </source>
</evidence>
<name>E7QQ02_HALPU</name>
<organism evidence="14 16">
    <name type="scientific">Haladaptatus paucihalophilus DX253</name>
    <dbReference type="NCBI Taxonomy" id="797209"/>
    <lineage>
        <taxon>Archaea</taxon>
        <taxon>Methanobacteriati</taxon>
        <taxon>Methanobacteriota</taxon>
        <taxon>Stenosarchaea group</taxon>
        <taxon>Halobacteria</taxon>
        <taxon>Halobacteriales</taxon>
        <taxon>Haladaptataceae</taxon>
        <taxon>Haladaptatus</taxon>
    </lineage>
</organism>
<dbReference type="PATRIC" id="fig|797209.4.peg.863"/>
<dbReference type="InterPro" id="IPR010617">
    <property type="entry name" value="TMEM175-like"/>
</dbReference>
<evidence type="ECO:0000256" key="11">
    <source>
        <dbReference type="ARBA" id="ARBA00023303"/>
    </source>
</evidence>
<reference evidence="15" key="3">
    <citation type="submission" date="2016-11" db="EMBL/GenBank/DDBJ databases">
        <authorList>
            <person name="Jaros S."/>
            <person name="Januszkiewicz K."/>
            <person name="Wedrychowicz H."/>
        </authorList>
    </citation>
    <scope>NUCLEOTIDE SEQUENCE [LARGE SCALE GENOMIC DNA]</scope>
    <source>
        <strain evidence="15">DX253</strain>
    </source>
</reference>
<feature type="transmembrane region" description="Helical" evidence="13">
    <location>
        <begin position="59"/>
        <end position="75"/>
    </location>
</feature>
<feature type="transmembrane region" description="Helical" evidence="13">
    <location>
        <begin position="95"/>
        <end position="114"/>
    </location>
</feature>
<keyword evidence="17" id="KW-1185">Reference proteome</keyword>
<dbReference type="GO" id="GO:0016020">
    <property type="term" value="C:membrane"/>
    <property type="evidence" value="ECO:0007669"/>
    <property type="project" value="UniProtKB-SubCell"/>
</dbReference>
<comment type="similarity">
    <text evidence="2">Belongs to the TMEM175 family.</text>
</comment>
<keyword evidence="5 13" id="KW-0812">Transmembrane</keyword>
<proteinExistence type="inferred from homology"/>
<reference evidence="17" key="2">
    <citation type="submission" date="2016-11" db="EMBL/GenBank/DDBJ databases">
        <authorList>
            <person name="Varghese N."/>
            <person name="Submissions S."/>
        </authorList>
    </citation>
    <scope>NUCLEOTIDE SEQUENCE [LARGE SCALE GENOMIC DNA]</scope>
    <source>
        <strain evidence="17">DX253</strain>
    </source>
</reference>
<dbReference type="Pfam" id="PF06736">
    <property type="entry name" value="TMEM175"/>
    <property type="match status" value="1"/>
</dbReference>
<dbReference type="EMBL" id="AEMG01000004">
    <property type="protein sequence ID" value="EFW93066.1"/>
    <property type="molecule type" value="Genomic_DNA"/>
</dbReference>
<dbReference type="GO" id="GO:0005267">
    <property type="term" value="F:potassium channel activity"/>
    <property type="evidence" value="ECO:0007669"/>
    <property type="project" value="UniProtKB-KW"/>
</dbReference>
<evidence type="ECO:0000313" key="15">
    <source>
        <dbReference type="EMBL" id="SHK43586.1"/>
    </source>
</evidence>
<keyword evidence="8 13" id="KW-1133">Transmembrane helix</keyword>
<dbReference type="RefSeq" id="WP_007977408.1">
    <property type="nucleotide sequence ID" value="NZ_AEMG01000004.1"/>
</dbReference>
<evidence type="ECO:0000256" key="9">
    <source>
        <dbReference type="ARBA" id="ARBA00023065"/>
    </source>
</evidence>
<evidence type="ECO:0000313" key="14">
    <source>
        <dbReference type="EMBL" id="EFW93066.1"/>
    </source>
</evidence>
<keyword evidence="7" id="KW-0630">Potassium</keyword>
<dbReference type="AlphaFoldDB" id="E7QQ02"/>
<evidence type="ECO:0000256" key="4">
    <source>
        <dbReference type="ARBA" id="ARBA00022538"/>
    </source>
</evidence>
<feature type="transmembrane region" description="Helical" evidence="13">
    <location>
        <begin position="160"/>
        <end position="179"/>
    </location>
</feature>
<evidence type="ECO:0000256" key="6">
    <source>
        <dbReference type="ARBA" id="ARBA00022826"/>
    </source>
</evidence>
<evidence type="ECO:0000256" key="3">
    <source>
        <dbReference type="ARBA" id="ARBA00022448"/>
    </source>
</evidence>
<keyword evidence="11" id="KW-0407">Ion channel</keyword>
<feature type="transmembrane region" description="Helical" evidence="13">
    <location>
        <begin position="21"/>
        <end position="39"/>
    </location>
</feature>
<keyword evidence="6" id="KW-0631">Potassium channel</keyword>
<evidence type="ECO:0000256" key="2">
    <source>
        <dbReference type="ARBA" id="ARBA00006920"/>
    </source>
</evidence>
<comment type="catalytic activity">
    <reaction evidence="12">
        <text>K(+)(in) = K(+)(out)</text>
        <dbReference type="Rhea" id="RHEA:29463"/>
        <dbReference type="ChEBI" id="CHEBI:29103"/>
    </reaction>
</comment>
<dbReference type="PANTHER" id="PTHR31462">
    <property type="entry name" value="ENDOSOMAL/LYSOSOMAL POTASSIUM CHANNEL TMEM175"/>
    <property type="match status" value="1"/>
</dbReference>
<evidence type="ECO:0000313" key="16">
    <source>
        <dbReference type="Proteomes" id="UP000003751"/>
    </source>
</evidence>
<dbReference type="eggNOG" id="arCOG04887">
    <property type="taxonomic scope" value="Archaea"/>
</dbReference>
<evidence type="ECO:0000256" key="7">
    <source>
        <dbReference type="ARBA" id="ARBA00022958"/>
    </source>
</evidence>
<comment type="subcellular location">
    <subcellularLocation>
        <location evidence="1">Membrane</location>
        <topology evidence="1">Multi-pass membrane protein</topology>
    </subcellularLocation>
</comment>
<sequence length="215" mass="24106">MSGLLSRETEETERLVTFSDGVFAIAITLLVLDISVPTVPAGEPASVLPTLVFEQWHELFGYVFSFLVIGSYWVLHRRVFVYIEKSDKRLVWLNLLFLLFVAFVPYATSLFTAYPDRFGVMFYAGTLAATGFLLAGLWGHAARTRLVQEGLPPRAMAIRAARFFVSPTVFVLSIGIAFIDPFVAIFSWLLVLPFTALFESRLVNYLEGETEESTS</sequence>
<reference evidence="14 16" key="1">
    <citation type="journal article" date="2014" name="ISME J.">
        <title>Trehalose/2-sulfotrehalose biosynthesis and glycine-betaine uptake are widely spread mechanisms for osmoadaptation in the Halobacteriales.</title>
        <authorList>
            <person name="Youssef N.H."/>
            <person name="Savage-Ashlock K.N."/>
            <person name="McCully A.L."/>
            <person name="Luedtke B."/>
            <person name="Shaw E.I."/>
            <person name="Hoff W.D."/>
            <person name="Elshahed M.S."/>
        </authorList>
    </citation>
    <scope>NUCLEOTIDE SEQUENCE [LARGE SCALE GENOMIC DNA]</scope>
    <source>
        <strain evidence="14 16">DX253</strain>
    </source>
</reference>
<evidence type="ECO:0000256" key="8">
    <source>
        <dbReference type="ARBA" id="ARBA00022989"/>
    </source>
</evidence>
<keyword evidence="9" id="KW-0406">Ion transport</keyword>
<gene>
    <name evidence="15" type="ORF">SAMN05444342_1256</name>
    <name evidence="14" type="ORF">ZOD2009_04362</name>
</gene>
<evidence type="ECO:0000256" key="13">
    <source>
        <dbReference type="SAM" id="Phobius"/>
    </source>
</evidence>
<dbReference type="Proteomes" id="UP000184203">
    <property type="component" value="Unassembled WGS sequence"/>
</dbReference>
<dbReference type="EMBL" id="FRAN01000002">
    <property type="protein sequence ID" value="SHK43586.1"/>
    <property type="molecule type" value="Genomic_DNA"/>
</dbReference>
<keyword evidence="4" id="KW-0633">Potassium transport</keyword>
<dbReference type="OrthoDB" id="10769at2157"/>
<keyword evidence="10 13" id="KW-0472">Membrane</keyword>
<evidence type="ECO:0000256" key="5">
    <source>
        <dbReference type="ARBA" id="ARBA00022692"/>
    </source>
</evidence>
<feature type="transmembrane region" description="Helical" evidence="13">
    <location>
        <begin position="120"/>
        <end position="139"/>
    </location>
</feature>
<evidence type="ECO:0000256" key="1">
    <source>
        <dbReference type="ARBA" id="ARBA00004141"/>
    </source>
</evidence>